<dbReference type="EMBL" id="JBHUCX010000013">
    <property type="protein sequence ID" value="MFD1673822.1"/>
    <property type="molecule type" value="Genomic_DNA"/>
</dbReference>
<dbReference type="InterPro" id="IPR036291">
    <property type="entry name" value="NAD(P)-bd_dom_sf"/>
</dbReference>
<dbReference type="NCBIfam" id="TIGR01832">
    <property type="entry name" value="kduD"/>
    <property type="match status" value="1"/>
</dbReference>
<sequence length="256" mass="26952">MGVQNRLHLFDLSGKVACVTGVSKGLGRGMAIALAEAGADIVGIGISDMDDTKSEILQTNSAFHAVQADLSDPACADQAFAEAVEHFGRVDILVNNSGVIHRAAATEYTDKDWERVLNVNLQSVFRLSRAAAKHMIQKQSGKIINIASMLSFQGGSNVVAYTASKHAVAGLTKSFANEVSKHGISVNAIAPGYMATDNTGPLRADEQRANAILARIPQGRWGTPDDLKGAVVFLASAASDYVNGHVLCVDGGWMSS</sequence>
<evidence type="ECO:0000256" key="1">
    <source>
        <dbReference type="ARBA" id="ARBA00006484"/>
    </source>
</evidence>
<dbReference type="Proteomes" id="UP001597079">
    <property type="component" value="Unassembled WGS sequence"/>
</dbReference>
<dbReference type="PANTHER" id="PTHR42760">
    <property type="entry name" value="SHORT-CHAIN DEHYDROGENASES/REDUCTASES FAMILY MEMBER"/>
    <property type="match status" value="1"/>
</dbReference>
<comment type="caution">
    <text evidence="3">The sequence shown here is derived from an EMBL/GenBank/DDBJ whole genome shotgun (WGS) entry which is preliminary data.</text>
</comment>
<dbReference type="InterPro" id="IPR002347">
    <property type="entry name" value="SDR_fam"/>
</dbReference>
<evidence type="ECO:0000313" key="3">
    <source>
        <dbReference type="EMBL" id="MFD1673822.1"/>
    </source>
</evidence>
<dbReference type="PRINTS" id="PR00080">
    <property type="entry name" value="SDRFAMILY"/>
</dbReference>
<dbReference type="SUPFAM" id="SSF51735">
    <property type="entry name" value="NAD(P)-binding Rossmann-fold domains"/>
    <property type="match status" value="1"/>
</dbReference>
<gene>
    <name evidence="3" type="primary">kduD</name>
    <name evidence="3" type="ORF">ACFSB2_03745</name>
</gene>
<dbReference type="RefSeq" id="WP_377941372.1">
    <property type="nucleotide sequence ID" value="NZ_JBHUCX010000013.1"/>
</dbReference>
<organism evidence="3 4">
    <name type="scientific">Alicyclobacillus fodiniaquatilis</name>
    <dbReference type="NCBI Taxonomy" id="1661150"/>
    <lineage>
        <taxon>Bacteria</taxon>
        <taxon>Bacillati</taxon>
        <taxon>Bacillota</taxon>
        <taxon>Bacilli</taxon>
        <taxon>Bacillales</taxon>
        <taxon>Alicyclobacillaceae</taxon>
        <taxon>Alicyclobacillus</taxon>
    </lineage>
</organism>
<evidence type="ECO:0000313" key="4">
    <source>
        <dbReference type="Proteomes" id="UP001597079"/>
    </source>
</evidence>
<accession>A0ABW4JFJ8</accession>
<keyword evidence="2 3" id="KW-0560">Oxidoreductase</keyword>
<dbReference type="EC" id="1.1.1.127" evidence="3"/>
<keyword evidence="4" id="KW-1185">Reference proteome</keyword>
<protein>
    <submittedName>
        <fullName evidence="3">2-dehydro-3-deoxy-D-gluconate 5-dehydrogenase KduD</fullName>
        <ecNumber evidence="3">1.1.1.127</ecNumber>
    </submittedName>
</protein>
<evidence type="ECO:0000256" key="2">
    <source>
        <dbReference type="ARBA" id="ARBA00023002"/>
    </source>
</evidence>
<dbReference type="PRINTS" id="PR00081">
    <property type="entry name" value="GDHRDH"/>
</dbReference>
<reference evidence="4" key="1">
    <citation type="journal article" date="2019" name="Int. J. Syst. Evol. Microbiol.">
        <title>The Global Catalogue of Microorganisms (GCM) 10K type strain sequencing project: providing services to taxonomists for standard genome sequencing and annotation.</title>
        <authorList>
            <consortium name="The Broad Institute Genomics Platform"/>
            <consortium name="The Broad Institute Genome Sequencing Center for Infectious Disease"/>
            <person name="Wu L."/>
            <person name="Ma J."/>
        </authorList>
    </citation>
    <scope>NUCLEOTIDE SEQUENCE [LARGE SCALE GENOMIC DNA]</scope>
    <source>
        <strain evidence="4">CGMCC 1.12286</strain>
    </source>
</reference>
<dbReference type="GO" id="GO:0047001">
    <property type="term" value="F:2-dehydro-3-deoxy-D-gluconate 5-dehydrogenase activity"/>
    <property type="evidence" value="ECO:0007669"/>
    <property type="project" value="UniProtKB-EC"/>
</dbReference>
<dbReference type="NCBIfam" id="NF005559">
    <property type="entry name" value="PRK07231.1"/>
    <property type="match status" value="1"/>
</dbReference>
<dbReference type="Gene3D" id="3.40.50.720">
    <property type="entry name" value="NAD(P)-binding Rossmann-like Domain"/>
    <property type="match status" value="1"/>
</dbReference>
<proteinExistence type="inferred from homology"/>
<dbReference type="PROSITE" id="PS00061">
    <property type="entry name" value="ADH_SHORT"/>
    <property type="match status" value="1"/>
</dbReference>
<dbReference type="InterPro" id="IPR020904">
    <property type="entry name" value="Sc_DH/Rdtase_CS"/>
</dbReference>
<name>A0ABW4JFJ8_9BACL</name>
<dbReference type="PANTHER" id="PTHR42760:SF5">
    <property type="entry name" value="2-DEHYDRO-3-DEOXY-D-GLUCONATE 5-DEHYDROGENASE"/>
    <property type="match status" value="1"/>
</dbReference>
<comment type="similarity">
    <text evidence="1">Belongs to the short-chain dehydrogenases/reductases (SDR) family.</text>
</comment>
<dbReference type="InterPro" id="IPR011286">
    <property type="entry name" value="2-deoxy-D-gluc_3_DH"/>
</dbReference>
<dbReference type="Pfam" id="PF13561">
    <property type="entry name" value="adh_short_C2"/>
    <property type="match status" value="1"/>
</dbReference>